<name>A0A6N7Y2C0_9FIRM</name>
<dbReference type="PANTHER" id="PTHR30006">
    <property type="entry name" value="THIAMINE-BINDING PERIPLASMIC PROTEIN-RELATED"/>
    <property type="match status" value="1"/>
</dbReference>
<reference evidence="3 4" key="1">
    <citation type="submission" date="2019-09" db="EMBL/GenBank/DDBJ databases">
        <title>In-depth cultivation of the pig gut microbiome towards novel bacterial diversity and tailored functional studies.</title>
        <authorList>
            <person name="Wylensek D."/>
            <person name="Hitch T.C.A."/>
            <person name="Clavel T."/>
        </authorList>
    </citation>
    <scope>NUCLEOTIDE SEQUENCE [LARGE SCALE GENOMIC DNA]</scope>
    <source>
        <strain evidence="3 4">WCA3-693-APC-4?</strain>
    </source>
</reference>
<proteinExistence type="predicted"/>
<dbReference type="GO" id="GO:0030976">
    <property type="term" value="F:thiamine pyrophosphate binding"/>
    <property type="evidence" value="ECO:0007669"/>
    <property type="project" value="TreeGrafter"/>
</dbReference>
<dbReference type="CDD" id="cd13544">
    <property type="entry name" value="PBP2_Fbp_like_1"/>
    <property type="match status" value="1"/>
</dbReference>
<dbReference type="RefSeq" id="WP_154442353.1">
    <property type="nucleotide sequence ID" value="NZ_VUNQ01000050.1"/>
</dbReference>
<evidence type="ECO:0000256" key="2">
    <source>
        <dbReference type="SAM" id="SignalP"/>
    </source>
</evidence>
<dbReference type="GO" id="GO:0030975">
    <property type="term" value="F:thiamine binding"/>
    <property type="evidence" value="ECO:0007669"/>
    <property type="project" value="TreeGrafter"/>
</dbReference>
<feature type="signal peptide" evidence="2">
    <location>
        <begin position="1"/>
        <end position="23"/>
    </location>
</feature>
<keyword evidence="4" id="KW-1185">Reference proteome</keyword>
<dbReference type="Gene3D" id="3.40.190.10">
    <property type="entry name" value="Periplasmic binding protein-like II"/>
    <property type="match status" value="2"/>
</dbReference>
<keyword evidence="1 2" id="KW-0732">Signal</keyword>
<dbReference type="Proteomes" id="UP000469523">
    <property type="component" value="Unassembled WGS sequence"/>
</dbReference>
<evidence type="ECO:0000313" key="3">
    <source>
        <dbReference type="EMBL" id="MSU02994.1"/>
    </source>
</evidence>
<dbReference type="GO" id="GO:0015888">
    <property type="term" value="P:thiamine transport"/>
    <property type="evidence" value="ECO:0007669"/>
    <property type="project" value="TreeGrafter"/>
</dbReference>
<dbReference type="PIRSF" id="PIRSF002825">
    <property type="entry name" value="CfbpA"/>
    <property type="match status" value="1"/>
</dbReference>
<dbReference type="InterPro" id="IPR026045">
    <property type="entry name" value="Ferric-bd"/>
</dbReference>
<dbReference type="PANTHER" id="PTHR30006:SF2">
    <property type="entry name" value="ABC TRANSPORTER SUBSTRATE-BINDING PROTEIN"/>
    <property type="match status" value="1"/>
</dbReference>
<feature type="chain" id="PRO_5026860910" evidence="2">
    <location>
        <begin position="24"/>
        <end position="364"/>
    </location>
</feature>
<sequence length="364" mass="40420">MKRKGLVFLSLLLILTMVFTACGQTTDKNQEIIDSEKTESVDKDTAEKDEAKLDFEGRQMNVVTTSEKYVELFDEFAKEVNAKVDFLSMSSGEVISRIQAEGGKPMADLWFGGGIDAFMAAKDSGLLESYIPKEADKVGSEFRDEEGYWISKGLTVVGFLVNEELLKEKGLETPKTWKELADPKYKDEIIMANPAISGTNYGAVKGILDMYGEEEGWAYLEKLNENIPFYGKRGKDPEEKTVAGEFAIGIIPADKSSFDVGEKNNLTVIYPEDGIPWVPEGVAIFKDGEGADIAKAFLDFMLRDENQEKLAELDGKDGAQMIKVGIGGYDLGLPEDKLIDQDISTFGTMREDILKRWEELTIGK</sequence>
<dbReference type="GO" id="GO:0030288">
    <property type="term" value="C:outer membrane-bounded periplasmic space"/>
    <property type="evidence" value="ECO:0007669"/>
    <property type="project" value="TreeGrafter"/>
</dbReference>
<accession>A0A6N7Y2C0</accession>
<organism evidence="3 4">
    <name type="scientific">Tissierella pigra</name>
    <dbReference type="NCBI Taxonomy" id="2607614"/>
    <lineage>
        <taxon>Bacteria</taxon>
        <taxon>Bacillati</taxon>
        <taxon>Bacillota</taxon>
        <taxon>Tissierellia</taxon>
        <taxon>Tissierellales</taxon>
        <taxon>Tissierellaceae</taxon>
        <taxon>Tissierella</taxon>
    </lineage>
</organism>
<comment type="caution">
    <text evidence="3">The sequence shown here is derived from an EMBL/GenBank/DDBJ whole genome shotgun (WGS) entry which is preliminary data.</text>
</comment>
<protein>
    <submittedName>
        <fullName evidence="3">ABC transporter substrate-binding protein</fullName>
    </submittedName>
</protein>
<dbReference type="AlphaFoldDB" id="A0A6N7Y2C0"/>
<gene>
    <name evidence="3" type="ORF">FYJ83_16140</name>
</gene>
<dbReference type="SUPFAM" id="SSF53850">
    <property type="entry name" value="Periplasmic binding protein-like II"/>
    <property type="match status" value="1"/>
</dbReference>
<evidence type="ECO:0000256" key="1">
    <source>
        <dbReference type="ARBA" id="ARBA00022729"/>
    </source>
</evidence>
<dbReference type="PROSITE" id="PS51257">
    <property type="entry name" value="PROKAR_LIPOPROTEIN"/>
    <property type="match status" value="1"/>
</dbReference>
<dbReference type="EMBL" id="VUNQ01000050">
    <property type="protein sequence ID" value="MSU02994.1"/>
    <property type="molecule type" value="Genomic_DNA"/>
</dbReference>
<evidence type="ECO:0000313" key="4">
    <source>
        <dbReference type="Proteomes" id="UP000469523"/>
    </source>
</evidence>
<dbReference type="Pfam" id="PF13343">
    <property type="entry name" value="SBP_bac_6"/>
    <property type="match status" value="1"/>
</dbReference>